<dbReference type="InterPro" id="IPR001638">
    <property type="entry name" value="Solute-binding_3/MltF_N"/>
</dbReference>
<dbReference type="PANTHER" id="PTHR35936">
    <property type="entry name" value="MEMBRANE-BOUND LYTIC MUREIN TRANSGLYCOSYLASE F"/>
    <property type="match status" value="1"/>
</dbReference>
<dbReference type="STRING" id="526222.Desal_1723"/>
<dbReference type="AlphaFoldDB" id="C6BTK5"/>
<protein>
    <submittedName>
        <fullName evidence="5">Extracellular solute-binding protein family 3</fullName>
    </submittedName>
</protein>
<proteinExistence type="predicted"/>
<dbReference type="EMBL" id="CP001649">
    <property type="protein sequence ID" value="ACS79785.1"/>
    <property type="molecule type" value="Genomic_DNA"/>
</dbReference>
<feature type="domain" description="Ionotropic glutamate receptor C-terminal" evidence="4">
    <location>
        <begin position="28"/>
        <end position="246"/>
    </location>
</feature>
<name>C6BTK5_MARSD</name>
<dbReference type="PANTHER" id="PTHR35936:SF17">
    <property type="entry name" value="ARGININE-BINDING EXTRACELLULAR PROTEIN ARTP"/>
    <property type="match status" value="1"/>
</dbReference>
<keyword evidence="6" id="KW-1185">Reference proteome</keyword>
<evidence type="ECO:0000259" key="3">
    <source>
        <dbReference type="SMART" id="SM00062"/>
    </source>
</evidence>
<dbReference type="eggNOG" id="COG0834">
    <property type="taxonomic scope" value="Bacteria"/>
</dbReference>
<keyword evidence="1 2" id="KW-0732">Signal</keyword>
<dbReference type="SUPFAM" id="SSF53850">
    <property type="entry name" value="Periplasmic binding protein-like II"/>
    <property type="match status" value="1"/>
</dbReference>
<gene>
    <name evidence="5" type="ordered locus">Desal_1723</name>
</gene>
<dbReference type="SMART" id="SM00062">
    <property type="entry name" value="PBPb"/>
    <property type="match status" value="1"/>
</dbReference>
<evidence type="ECO:0000256" key="1">
    <source>
        <dbReference type="ARBA" id="ARBA00022729"/>
    </source>
</evidence>
<evidence type="ECO:0000313" key="5">
    <source>
        <dbReference type="EMBL" id="ACS79785.1"/>
    </source>
</evidence>
<dbReference type="Gene3D" id="3.40.190.10">
    <property type="entry name" value="Periplasmic binding protein-like II"/>
    <property type="match status" value="2"/>
</dbReference>
<dbReference type="RefSeq" id="WP_015851601.1">
    <property type="nucleotide sequence ID" value="NC_012881.1"/>
</dbReference>
<feature type="signal peptide" evidence="2">
    <location>
        <begin position="1"/>
        <end position="20"/>
    </location>
</feature>
<dbReference type="Pfam" id="PF00497">
    <property type="entry name" value="SBP_bac_3"/>
    <property type="match status" value="1"/>
</dbReference>
<dbReference type="GO" id="GO:0016020">
    <property type="term" value="C:membrane"/>
    <property type="evidence" value="ECO:0007669"/>
    <property type="project" value="InterPro"/>
</dbReference>
<dbReference type="HOGENOM" id="CLU_019602_18_2_7"/>
<dbReference type="CDD" id="cd13624">
    <property type="entry name" value="PBP2_Arg_Lys_His"/>
    <property type="match status" value="1"/>
</dbReference>
<dbReference type="Proteomes" id="UP000002601">
    <property type="component" value="Chromosome"/>
</dbReference>
<dbReference type="SMART" id="SM00079">
    <property type="entry name" value="PBPe"/>
    <property type="match status" value="1"/>
</dbReference>
<dbReference type="InterPro" id="IPR001320">
    <property type="entry name" value="Iontro_rcpt_C"/>
</dbReference>
<evidence type="ECO:0000256" key="2">
    <source>
        <dbReference type="SAM" id="SignalP"/>
    </source>
</evidence>
<accession>C6BTK5</accession>
<evidence type="ECO:0000259" key="4">
    <source>
        <dbReference type="SMART" id="SM00079"/>
    </source>
</evidence>
<reference evidence="5 6" key="1">
    <citation type="submission" date="2009-06" db="EMBL/GenBank/DDBJ databases">
        <title>Complete sequence of Desulfovibrio salexigens DSM 2638.</title>
        <authorList>
            <consortium name="US DOE Joint Genome Institute"/>
            <person name="Lucas S."/>
            <person name="Copeland A."/>
            <person name="Lapidus A."/>
            <person name="Glavina del Rio T."/>
            <person name="Tice H."/>
            <person name="Bruce D."/>
            <person name="Goodwin L."/>
            <person name="Pitluck S."/>
            <person name="Munk A.C."/>
            <person name="Brettin T."/>
            <person name="Detter J.C."/>
            <person name="Han C."/>
            <person name="Tapia R."/>
            <person name="Larimer F."/>
            <person name="Land M."/>
            <person name="Hauser L."/>
            <person name="Kyrpides N."/>
            <person name="Anderson I."/>
            <person name="Wall J.D."/>
            <person name="Arkin A.P."/>
            <person name="Dehal P."/>
            <person name="Chivian D."/>
            <person name="Giles B."/>
            <person name="Hazen T.C."/>
        </authorList>
    </citation>
    <scope>NUCLEOTIDE SEQUENCE [LARGE SCALE GENOMIC DNA]</scope>
    <source>
        <strain evidence="6">ATCC 14822 / DSM 2638 / NCIMB 8403 / VKM B-1763</strain>
    </source>
</reference>
<dbReference type="KEGG" id="dsa:Desal_1723"/>
<organism evidence="5 6">
    <name type="scientific">Maridesulfovibrio salexigens (strain ATCC 14822 / DSM 2638 / NCIMB 8403 / VKM B-1763)</name>
    <name type="common">Desulfovibrio salexigens</name>
    <dbReference type="NCBI Taxonomy" id="526222"/>
    <lineage>
        <taxon>Bacteria</taxon>
        <taxon>Pseudomonadati</taxon>
        <taxon>Thermodesulfobacteriota</taxon>
        <taxon>Desulfovibrionia</taxon>
        <taxon>Desulfovibrionales</taxon>
        <taxon>Desulfovibrionaceae</taxon>
        <taxon>Maridesulfovibrio</taxon>
    </lineage>
</organism>
<dbReference type="OrthoDB" id="368476at2"/>
<evidence type="ECO:0000313" key="6">
    <source>
        <dbReference type="Proteomes" id="UP000002601"/>
    </source>
</evidence>
<feature type="chain" id="PRO_5002959737" evidence="2">
    <location>
        <begin position="21"/>
        <end position="247"/>
    </location>
</feature>
<dbReference type="GO" id="GO:0015276">
    <property type="term" value="F:ligand-gated monoatomic ion channel activity"/>
    <property type="evidence" value="ECO:0007669"/>
    <property type="project" value="InterPro"/>
</dbReference>
<sequence length="247" mass="26598">MKRIIVALLLTILAATPALAGKKVINIASDCTWPPMEFVNKDKQIVGFSVDLMKACAKAAGYEVTIKNVAWDGIFAGLAAGKYDAICSSVSINEKRKKVMDFAEPYFEVQQSVVTAKDSTAKTLADFKGMNVGAQIGTTGYFAIKGAEGVVPKSYDEIGLAMEDLYNGRLAAVVCDDPIAADFALQQEEYSKKLKIAFIVKSDKAEYLGVAVKKGNTEVLDLINKGLAAVRADGTYDKIKAKWFGSN</sequence>
<feature type="domain" description="Solute-binding protein family 3/N-terminal" evidence="3">
    <location>
        <begin position="24"/>
        <end position="247"/>
    </location>
</feature>